<dbReference type="Gene3D" id="3.80.10.10">
    <property type="entry name" value="Ribonuclease Inhibitor"/>
    <property type="match status" value="1"/>
</dbReference>
<organism evidence="4 5">
    <name type="scientific">Oryza sativa subsp. japonica</name>
    <name type="common">Rice</name>
    <dbReference type="NCBI Taxonomy" id="39947"/>
    <lineage>
        <taxon>Eukaryota</taxon>
        <taxon>Viridiplantae</taxon>
        <taxon>Streptophyta</taxon>
        <taxon>Embryophyta</taxon>
        <taxon>Tracheophyta</taxon>
        <taxon>Spermatophyta</taxon>
        <taxon>Magnoliopsida</taxon>
        <taxon>Liliopsida</taxon>
        <taxon>Poales</taxon>
        <taxon>Poaceae</taxon>
        <taxon>BOP clade</taxon>
        <taxon>Oryzoideae</taxon>
        <taxon>Oryzeae</taxon>
        <taxon>Oryzinae</taxon>
        <taxon>Oryza</taxon>
        <taxon>Oryza sativa</taxon>
    </lineage>
</organism>
<reference evidence="5" key="4">
    <citation type="journal article" date="2008" name="Nucleic Acids Res.">
        <title>The rice annotation project database (RAP-DB): 2008 update.</title>
        <authorList>
            <consortium name="The rice annotation project (RAP)"/>
        </authorList>
    </citation>
    <scope>GENOME REANNOTATION</scope>
    <source>
        <strain evidence="5">cv. Nipponbare</strain>
    </source>
</reference>
<dbReference type="Pfam" id="PF24758">
    <property type="entry name" value="LRR_At5g56370"/>
    <property type="match status" value="1"/>
</dbReference>
<dbReference type="EMBL" id="AP004707">
    <property type="protein sequence ID" value="BAD09968.1"/>
    <property type="molecule type" value="Genomic_DNA"/>
</dbReference>
<evidence type="ECO:0000259" key="2">
    <source>
        <dbReference type="Pfam" id="PF24758"/>
    </source>
</evidence>
<evidence type="ECO:0000313" key="4">
    <source>
        <dbReference type="EMBL" id="BAD10292.1"/>
    </source>
</evidence>
<evidence type="ECO:0000313" key="5">
    <source>
        <dbReference type="Proteomes" id="UP000000763"/>
    </source>
</evidence>
<gene>
    <name evidence="4" type="ORF">B1111C03.2</name>
    <name evidence="3" type="ORF">P0690E03.30</name>
</gene>
<dbReference type="EMBL" id="AP005405">
    <property type="protein sequence ID" value="BAD10292.1"/>
    <property type="molecule type" value="Genomic_DNA"/>
</dbReference>
<reference evidence="4" key="2">
    <citation type="submission" date="2002-06" db="EMBL/GenBank/DDBJ databases">
        <title>Oryza sativa nipponbare(GA3) genomic DNA, chromosome 8, BAC clone:B1111C03.</title>
        <authorList>
            <person name="Sasaki T."/>
            <person name="Matsumoto T."/>
            <person name="Katayose Y."/>
        </authorList>
    </citation>
    <scope>NUCLEOTIDE SEQUENCE</scope>
</reference>
<feature type="region of interest" description="Disordered" evidence="1">
    <location>
        <begin position="177"/>
        <end position="220"/>
    </location>
</feature>
<dbReference type="SUPFAM" id="SSF52047">
    <property type="entry name" value="RNI-like"/>
    <property type="match status" value="1"/>
</dbReference>
<evidence type="ECO:0000256" key="1">
    <source>
        <dbReference type="SAM" id="MobiDB-lite"/>
    </source>
</evidence>
<dbReference type="PANTHER" id="PTHR31900">
    <property type="entry name" value="F-BOX/RNI SUPERFAMILY PROTEIN-RELATED"/>
    <property type="match status" value="1"/>
</dbReference>
<feature type="domain" description="F-box/LRR-repeat protein 15/At3g58940/PEG3-like LRR" evidence="2">
    <location>
        <begin position="282"/>
        <end position="496"/>
    </location>
</feature>
<feature type="compositionally biased region" description="Basic residues" evidence="1">
    <location>
        <begin position="204"/>
        <end position="214"/>
    </location>
</feature>
<name>Q6Z226_ORYSJ</name>
<accession>Q6Z226</accession>
<evidence type="ECO:0000313" key="3">
    <source>
        <dbReference type="EMBL" id="BAD09968.1"/>
    </source>
</evidence>
<dbReference type="InterPro" id="IPR055411">
    <property type="entry name" value="LRR_FXL15/At3g58940/PEG3-like"/>
</dbReference>
<reference evidence="5" key="3">
    <citation type="journal article" date="2005" name="Nature">
        <title>The map-based sequence of the rice genome.</title>
        <authorList>
            <consortium name="International rice genome sequencing project (IRGSP)"/>
            <person name="Matsumoto T."/>
            <person name="Wu J."/>
            <person name="Kanamori H."/>
            <person name="Katayose Y."/>
            <person name="Fujisawa M."/>
            <person name="Namiki N."/>
            <person name="Mizuno H."/>
            <person name="Yamamoto K."/>
            <person name="Antonio B.A."/>
            <person name="Baba T."/>
            <person name="Sakata K."/>
            <person name="Nagamura Y."/>
            <person name="Aoki H."/>
            <person name="Arikawa K."/>
            <person name="Arita K."/>
            <person name="Bito T."/>
            <person name="Chiden Y."/>
            <person name="Fujitsuka N."/>
            <person name="Fukunaka R."/>
            <person name="Hamada M."/>
            <person name="Harada C."/>
            <person name="Hayashi A."/>
            <person name="Hijishita S."/>
            <person name="Honda M."/>
            <person name="Hosokawa S."/>
            <person name="Ichikawa Y."/>
            <person name="Idonuma A."/>
            <person name="Iijima M."/>
            <person name="Ikeda M."/>
            <person name="Ikeno M."/>
            <person name="Ito K."/>
            <person name="Ito S."/>
            <person name="Ito T."/>
            <person name="Ito Y."/>
            <person name="Ito Y."/>
            <person name="Iwabuchi A."/>
            <person name="Kamiya K."/>
            <person name="Karasawa W."/>
            <person name="Kurita K."/>
            <person name="Katagiri S."/>
            <person name="Kikuta A."/>
            <person name="Kobayashi H."/>
            <person name="Kobayashi N."/>
            <person name="Machita K."/>
            <person name="Maehara T."/>
            <person name="Masukawa M."/>
            <person name="Mizubayashi T."/>
            <person name="Mukai Y."/>
            <person name="Nagasaki H."/>
            <person name="Nagata Y."/>
            <person name="Naito S."/>
            <person name="Nakashima M."/>
            <person name="Nakama Y."/>
            <person name="Nakamichi Y."/>
            <person name="Nakamura M."/>
            <person name="Meguro A."/>
            <person name="Negishi M."/>
            <person name="Ohta I."/>
            <person name="Ohta T."/>
            <person name="Okamoto M."/>
            <person name="Ono N."/>
            <person name="Saji S."/>
            <person name="Sakaguchi M."/>
            <person name="Sakai K."/>
            <person name="Shibata M."/>
            <person name="Shimokawa T."/>
            <person name="Song J."/>
            <person name="Takazaki Y."/>
            <person name="Terasawa K."/>
            <person name="Tsugane M."/>
            <person name="Tsuji K."/>
            <person name="Ueda S."/>
            <person name="Waki K."/>
            <person name="Yamagata H."/>
            <person name="Yamamoto M."/>
            <person name="Yamamoto S."/>
            <person name="Yamane H."/>
            <person name="Yoshiki S."/>
            <person name="Yoshihara R."/>
            <person name="Yukawa K."/>
            <person name="Zhong H."/>
            <person name="Yano M."/>
            <person name="Yuan Q."/>
            <person name="Ouyang S."/>
            <person name="Liu J."/>
            <person name="Jones K.M."/>
            <person name="Gansberger K."/>
            <person name="Moffat K."/>
            <person name="Hill J."/>
            <person name="Bera J."/>
            <person name="Fadrosh D."/>
            <person name="Jin S."/>
            <person name="Johri S."/>
            <person name="Kim M."/>
            <person name="Overton L."/>
            <person name="Reardon M."/>
            <person name="Tsitrin T."/>
            <person name="Vuong H."/>
            <person name="Weaver B."/>
            <person name="Ciecko A."/>
            <person name="Tallon L."/>
            <person name="Jackson J."/>
            <person name="Pai G."/>
            <person name="Aken S.V."/>
            <person name="Utterback T."/>
            <person name="Reidmuller S."/>
            <person name="Feldblyum T."/>
            <person name="Hsiao J."/>
            <person name="Zismann V."/>
            <person name="Iobst S."/>
            <person name="de Vazeille A.R."/>
            <person name="Buell C.R."/>
            <person name="Ying K."/>
            <person name="Li Y."/>
            <person name="Lu T."/>
            <person name="Huang Y."/>
            <person name="Zhao Q."/>
            <person name="Feng Q."/>
            <person name="Zhang L."/>
            <person name="Zhu J."/>
            <person name="Weng Q."/>
            <person name="Mu J."/>
            <person name="Lu Y."/>
            <person name="Fan D."/>
            <person name="Liu Y."/>
            <person name="Guan J."/>
            <person name="Zhang Y."/>
            <person name="Yu S."/>
            <person name="Liu X."/>
            <person name="Zhang Y."/>
            <person name="Hong G."/>
            <person name="Han B."/>
            <person name="Choisne N."/>
            <person name="Demange N."/>
            <person name="Orjeda G."/>
            <person name="Samain S."/>
            <person name="Cattolico L."/>
            <person name="Pelletier E."/>
            <person name="Couloux A."/>
            <person name="Segurens B."/>
            <person name="Wincker P."/>
            <person name="D'Hont A."/>
            <person name="Scarpelli C."/>
            <person name="Weissenbach J."/>
            <person name="Salanoubat M."/>
            <person name="Quetier F."/>
            <person name="Yu Y."/>
            <person name="Kim H.R."/>
            <person name="Rambo T."/>
            <person name="Currie J."/>
            <person name="Collura K."/>
            <person name="Luo M."/>
            <person name="Yang T."/>
            <person name="Ammiraju J.S.S."/>
            <person name="Engler F."/>
            <person name="Soderlund C."/>
            <person name="Wing R.A."/>
            <person name="Palmer L.E."/>
            <person name="de la Bastide M."/>
            <person name="Spiegel L."/>
            <person name="Nascimento L."/>
            <person name="Zutavern T."/>
            <person name="O'Shaughnessy A."/>
            <person name="Dike S."/>
            <person name="Dedhia N."/>
            <person name="Preston R."/>
            <person name="Balija V."/>
            <person name="McCombie W.R."/>
            <person name="Chow T."/>
            <person name="Chen H."/>
            <person name="Chung M."/>
            <person name="Chen C."/>
            <person name="Shaw J."/>
            <person name="Wu H."/>
            <person name="Hsiao K."/>
            <person name="Chao Y."/>
            <person name="Chu M."/>
            <person name="Cheng C."/>
            <person name="Hour A."/>
            <person name="Lee P."/>
            <person name="Lin S."/>
            <person name="Lin Y."/>
            <person name="Liou J."/>
            <person name="Liu S."/>
            <person name="Hsing Y."/>
            <person name="Raghuvanshi S."/>
            <person name="Mohanty A."/>
            <person name="Bharti A.K."/>
            <person name="Gaur A."/>
            <person name="Gupta V."/>
            <person name="Kumar D."/>
            <person name="Ravi V."/>
            <person name="Vij S."/>
            <person name="Kapur A."/>
            <person name="Khurana P."/>
            <person name="Khurana P."/>
            <person name="Khurana J.P."/>
            <person name="Tyagi A.K."/>
            <person name="Gaikwad K."/>
            <person name="Singh A."/>
            <person name="Dalal V."/>
            <person name="Srivastava S."/>
            <person name="Dixit A."/>
            <person name="Pal A.K."/>
            <person name="Ghazi I.A."/>
            <person name="Yadav M."/>
            <person name="Pandit A."/>
            <person name="Bhargava A."/>
            <person name="Sureshbabu K."/>
            <person name="Batra K."/>
            <person name="Sharma T.R."/>
            <person name="Mohapatra T."/>
            <person name="Singh N.K."/>
            <person name="Messing J."/>
            <person name="Nelson A.B."/>
            <person name="Fuks G."/>
            <person name="Kavchok S."/>
            <person name="Keizer G."/>
            <person name="Linton E."/>
            <person name="Llaca V."/>
            <person name="Song R."/>
            <person name="Tanyolac B."/>
            <person name="Young S."/>
            <person name="Ho-Il K."/>
            <person name="Hahn J.H."/>
            <person name="Sangsakoo G."/>
            <person name="Vanavichit A."/>
            <person name="de Mattos Luiz.A.T."/>
            <person name="Zimmer P.D."/>
            <person name="Malone G."/>
            <person name="Dellagostin O."/>
            <person name="de Oliveira A.C."/>
            <person name="Bevan M."/>
            <person name="Bancroft I."/>
            <person name="Minx P."/>
            <person name="Cordum H."/>
            <person name="Wilson R."/>
            <person name="Cheng Z."/>
            <person name="Jin W."/>
            <person name="Jiang J."/>
            <person name="Leong S.A."/>
            <person name="Iwama H."/>
            <person name="Gojobori T."/>
            <person name="Itoh T."/>
            <person name="Niimura Y."/>
            <person name="Fujii Y."/>
            <person name="Habara T."/>
            <person name="Sakai H."/>
            <person name="Sato Y."/>
            <person name="Wilson G."/>
            <person name="Kumar K."/>
            <person name="McCouch S."/>
            <person name="Juretic N."/>
            <person name="Hoen D."/>
            <person name="Wright S."/>
            <person name="Bruskiewich R."/>
            <person name="Bureau T."/>
            <person name="Miyao A."/>
            <person name="Hirochika H."/>
            <person name="Nishikawa T."/>
            <person name="Kadowaki K."/>
            <person name="Sugiura M."/>
            <person name="Burr B."/>
            <person name="Sasaki T."/>
        </authorList>
    </citation>
    <scope>NUCLEOTIDE SEQUENCE [LARGE SCALE GENOMIC DNA]</scope>
    <source>
        <strain evidence="5">cv. Nipponbare</strain>
    </source>
</reference>
<dbReference type="AlphaFoldDB" id="Q6Z226"/>
<feature type="region of interest" description="Disordered" evidence="1">
    <location>
        <begin position="697"/>
        <end position="754"/>
    </location>
</feature>
<feature type="compositionally biased region" description="Low complexity" evidence="1">
    <location>
        <begin position="698"/>
        <end position="710"/>
    </location>
</feature>
<protein>
    <recommendedName>
        <fullName evidence="2">F-box/LRR-repeat protein 15/At3g58940/PEG3-like LRR domain-containing protein</fullName>
    </recommendedName>
</protein>
<feature type="compositionally biased region" description="Low complexity" evidence="1">
    <location>
        <begin position="177"/>
        <end position="203"/>
    </location>
</feature>
<dbReference type="InterPro" id="IPR050232">
    <property type="entry name" value="FBL13/AtMIF1-like"/>
</dbReference>
<dbReference type="Proteomes" id="UP000000763">
    <property type="component" value="Chromosome 8"/>
</dbReference>
<feature type="region of interest" description="Disordered" evidence="1">
    <location>
        <begin position="90"/>
        <end position="126"/>
    </location>
</feature>
<dbReference type="InterPro" id="IPR032675">
    <property type="entry name" value="LRR_dom_sf"/>
</dbReference>
<proteinExistence type="predicted"/>
<dbReference type="PANTHER" id="PTHR31900:SF27">
    <property type="entry name" value="FBD DOMAIN-CONTAINING PROTEIN"/>
    <property type="match status" value="1"/>
</dbReference>
<reference evidence="3" key="1">
    <citation type="submission" date="2002-01" db="EMBL/GenBank/DDBJ databases">
        <title>Oryza sativa nipponbare(GA3) genomic DNA, chromosome 8, PAC clone:P0690E03.</title>
        <authorList>
            <person name="Sasaki T."/>
            <person name="Matsumoto T."/>
            <person name="Yamamoto K."/>
        </authorList>
    </citation>
    <scope>NUCLEOTIDE SEQUENCE</scope>
</reference>
<dbReference type="HOGENOM" id="CLU_010721_12_1_1"/>
<sequence>MSTTLSFPSSSSLPLSLPYISLSPGLSLHLGQRRLWRRRWSIAAEVGNDGDGEEVGGSVSSPLPRPGFGSGVGQSSLGVARVSIVSIHSETSSVGTRMPRRSKAKDTGSVLTMSSGEGAPRDEQHRDADGEAVERALGVDKALGWSTGRPLQLPPGIAAPAADCAKREGFQASNGRLAAQPGAAARSGGAGAAAAGRSGCAPRRGPRQHPRPPPHLRGGPHLVALPRVAAPLGVALHLDLTRSPGVAASDVDAVLLRRSAAAPVRAFRLVARDPSWFVDALHDWLLHLSRNGVQALELWFPTYNFQLHSCLFSCRELACLDLDSCRLPPARMGFEGFPNLKKLRLHEVTLPEHMGNMLAALISASPLLEEVELVSVFLVGDYPDEEWVIRAPNLRKLIMVAAFPYGGRVEELPRLEQGILCGPNYAKFLTGMAHVTKLEFMCHYMLSTEVDVLEQLPFLFENLRSLVISVNFCKMSHILFMFCLLRSAPVLEELDVVGQSNDAQDIDANDEFLNAQPTYDMFAKLRVVRMKKVACLCNEMHFMEFVLNKARVLRVLSVYPSSGVTCSNEQAFITEHPRVSPDAQVIFMNRESANNGYMDTPSVNYKLETTRTGNWIDLAHPCKINRLDLDAVDQHKHIEEMLLIRQKLLKERKEMAQALHEDKKLLLNYFAAVKKYFTSNLKYLSEQLNISIPPFPEPSSVSSSSHPTSPRLAEALTDPASRSADNVQADSRADQVAIGASSARANSPKPEDNV</sequence>